<accession>A0A6N1X4Y0</accession>
<proteinExistence type="predicted"/>
<dbReference type="Proteomes" id="UP000509579">
    <property type="component" value="Chromosome"/>
</dbReference>
<dbReference type="KEGG" id="aant:HUK68_16625"/>
<organism evidence="1 2">
    <name type="scientific">Comamonas antarctica</name>
    <dbReference type="NCBI Taxonomy" id="2743470"/>
    <lineage>
        <taxon>Bacteria</taxon>
        <taxon>Pseudomonadati</taxon>
        <taxon>Pseudomonadota</taxon>
        <taxon>Betaproteobacteria</taxon>
        <taxon>Burkholderiales</taxon>
        <taxon>Comamonadaceae</taxon>
        <taxon>Comamonas</taxon>
    </lineage>
</organism>
<name>A0A6N1X4Y0_9BURK</name>
<gene>
    <name evidence="1" type="ORF">HUK68_16625</name>
</gene>
<keyword evidence="2" id="KW-1185">Reference proteome</keyword>
<evidence type="ECO:0000313" key="2">
    <source>
        <dbReference type="Proteomes" id="UP000509579"/>
    </source>
</evidence>
<reference evidence="1 2" key="1">
    <citation type="submission" date="2020-06" db="EMBL/GenBank/DDBJ databases">
        <title>Acidovorax antarctica sp. nov., isolated from Corinth ice sheet soil, Antarctic Fields Peninsula.</title>
        <authorList>
            <person name="Xu Q."/>
            <person name="Peng F."/>
        </authorList>
    </citation>
    <scope>NUCLEOTIDE SEQUENCE [LARGE SCALE GENOMIC DNA]</scope>
    <source>
        <strain evidence="1 2">16-35-5</strain>
    </source>
</reference>
<dbReference type="AlphaFoldDB" id="A0A6N1X4Y0"/>
<dbReference type="EMBL" id="CP054840">
    <property type="protein sequence ID" value="QKV54401.1"/>
    <property type="molecule type" value="Genomic_DNA"/>
</dbReference>
<sequence>MIALLIFLQEKTCSWFSGSKDDNNMDSNCAFADILRRIYSRDIQQAVARELGLQSGNDQSPERHMLLRAIAMAEASRKALRGVDFMTQLMFSAAARSAGFTHACHALGLSPQALSAPQRAAIDACMAQRFIQAARRRASPVAPWRAQQWLLAELMAVYAQIPDAH</sequence>
<dbReference type="RefSeq" id="WP_175505201.1">
    <property type="nucleotide sequence ID" value="NZ_CP054840.1"/>
</dbReference>
<protein>
    <submittedName>
        <fullName evidence="1">Uncharacterized protein</fullName>
    </submittedName>
</protein>
<evidence type="ECO:0000313" key="1">
    <source>
        <dbReference type="EMBL" id="QKV54401.1"/>
    </source>
</evidence>